<dbReference type="EMBL" id="VFOK01000001">
    <property type="protein sequence ID" value="TQL34603.1"/>
    <property type="molecule type" value="Genomic_DNA"/>
</dbReference>
<dbReference type="GO" id="GO:0022857">
    <property type="term" value="F:transmembrane transporter activity"/>
    <property type="evidence" value="ECO:0007669"/>
    <property type="project" value="InterPro"/>
</dbReference>
<keyword evidence="2 5" id="KW-0812">Transmembrane</keyword>
<reference evidence="6 7" key="1">
    <citation type="submission" date="2019-06" db="EMBL/GenBank/DDBJ databases">
        <title>Sequencing the genomes of 1000 actinobacteria strains.</title>
        <authorList>
            <person name="Klenk H.-P."/>
        </authorList>
    </citation>
    <scope>NUCLEOTIDE SEQUENCE [LARGE SCALE GENOMIC DNA]</scope>
    <source>
        <strain evidence="6 7">DSM 24617</strain>
    </source>
</reference>
<dbReference type="PANTHER" id="PTHR23514:SF13">
    <property type="entry name" value="INNER MEMBRANE PROTEIN YBJJ"/>
    <property type="match status" value="1"/>
</dbReference>
<comment type="caution">
    <text evidence="6">The sequence shown here is derived from an EMBL/GenBank/DDBJ whole genome shotgun (WGS) entry which is preliminary data.</text>
</comment>
<sequence length="398" mass="40818">MTSTDLNRAHVAVLTVFALAGAAFASWAARIPDIKRILDLDPRALGLLLLAGSLGSVLLLPLSGHIANRLGVARALVLGTGFAATGITGLGLAVGVAEDVRLAAPALFVTGLGIALWDVAMNLEGAHVERGLGRSVMPHYHAAFSAGTVAAALLAAGLVGLRVPVWVHLPLIALACLAGVVLALRSFRPGEPPAEEDADQPRARNPWTEPRTLLIGVVTLVAAFTEGTANDWISVAFVEGHGVPGWAGVLAFAVFLSFMTIGRLAGTKLLDTYGRVPVLRVMFGLALVGCLIVVFTPAPYAYLGAAVWGIGVALGFPVGMSAAADDPRLAHARLSVVATVGYGAFLAGPPLLGLLGHEVGVLRALLVVGAALLLAVACLPAVREPQPVQSTHRAPTAS</sequence>
<keyword evidence="3 5" id="KW-1133">Transmembrane helix</keyword>
<feature type="transmembrane region" description="Helical" evidence="5">
    <location>
        <begin position="75"/>
        <end position="96"/>
    </location>
</feature>
<dbReference type="Proteomes" id="UP000318336">
    <property type="component" value="Unassembled WGS sequence"/>
</dbReference>
<dbReference type="Gene3D" id="1.20.1250.20">
    <property type="entry name" value="MFS general substrate transporter like domains"/>
    <property type="match status" value="2"/>
</dbReference>
<feature type="transmembrane region" description="Helical" evidence="5">
    <location>
        <begin position="278"/>
        <end position="295"/>
    </location>
</feature>
<evidence type="ECO:0000313" key="7">
    <source>
        <dbReference type="Proteomes" id="UP000318336"/>
    </source>
</evidence>
<dbReference type="AlphaFoldDB" id="A0A542XFK1"/>
<feature type="transmembrane region" description="Helical" evidence="5">
    <location>
        <begin position="165"/>
        <end position="184"/>
    </location>
</feature>
<evidence type="ECO:0000256" key="4">
    <source>
        <dbReference type="ARBA" id="ARBA00023136"/>
    </source>
</evidence>
<dbReference type="InterPro" id="IPR011701">
    <property type="entry name" value="MFS"/>
</dbReference>
<keyword evidence="7" id="KW-1185">Reference proteome</keyword>
<proteinExistence type="predicted"/>
<evidence type="ECO:0000313" key="6">
    <source>
        <dbReference type="EMBL" id="TQL34603.1"/>
    </source>
</evidence>
<comment type="subcellular location">
    <subcellularLocation>
        <location evidence="1">Membrane</location>
        <topology evidence="1">Multi-pass membrane protein</topology>
    </subcellularLocation>
</comment>
<keyword evidence="4 5" id="KW-0472">Membrane</keyword>
<name>A0A542XFK1_9MICO</name>
<evidence type="ECO:0000256" key="2">
    <source>
        <dbReference type="ARBA" id="ARBA00022692"/>
    </source>
</evidence>
<dbReference type="GO" id="GO:0016020">
    <property type="term" value="C:membrane"/>
    <property type="evidence" value="ECO:0007669"/>
    <property type="project" value="UniProtKB-SubCell"/>
</dbReference>
<feature type="transmembrane region" description="Helical" evidence="5">
    <location>
        <begin position="245"/>
        <end position="266"/>
    </location>
</feature>
<dbReference type="RefSeq" id="WP_236022406.1">
    <property type="nucleotide sequence ID" value="NZ_CAJTBP010000001.1"/>
</dbReference>
<feature type="transmembrane region" description="Helical" evidence="5">
    <location>
        <begin position="301"/>
        <end position="322"/>
    </location>
</feature>
<feature type="transmembrane region" description="Helical" evidence="5">
    <location>
        <begin position="102"/>
        <end position="120"/>
    </location>
</feature>
<evidence type="ECO:0000256" key="3">
    <source>
        <dbReference type="ARBA" id="ARBA00022989"/>
    </source>
</evidence>
<protein>
    <submittedName>
        <fullName evidence="6">Fucose permease</fullName>
    </submittedName>
</protein>
<feature type="transmembrane region" description="Helical" evidence="5">
    <location>
        <begin position="140"/>
        <end position="159"/>
    </location>
</feature>
<dbReference type="SUPFAM" id="SSF103473">
    <property type="entry name" value="MFS general substrate transporter"/>
    <property type="match status" value="1"/>
</dbReference>
<gene>
    <name evidence="6" type="ORF">FB554_2779</name>
</gene>
<accession>A0A542XFK1</accession>
<dbReference type="InterPro" id="IPR036259">
    <property type="entry name" value="MFS_trans_sf"/>
</dbReference>
<evidence type="ECO:0000256" key="1">
    <source>
        <dbReference type="ARBA" id="ARBA00004141"/>
    </source>
</evidence>
<feature type="transmembrane region" description="Helical" evidence="5">
    <location>
        <begin position="334"/>
        <end position="355"/>
    </location>
</feature>
<feature type="transmembrane region" description="Helical" evidence="5">
    <location>
        <begin position="44"/>
        <end position="63"/>
    </location>
</feature>
<feature type="transmembrane region" description="Helical" evidence="5">
    <location>
        <begin position="361"/>
        <end position="382"/>
    </location>
</feature>
<dbReference type="Pfam" id="PF07690">
    <property type="entry name" value="MFS_1"/>
    <property type="match status" value="1"/>
</dbReference>
<dbReference type="InterPro" id="IPR051788">
    <property type="entry name" value="MFS_Transporter"/>
</dbReference>
<organism evidence="6 7">
    <name type="scientific">Barrientosiimonas humi</name>
    <dbReference type="NCBI Taxonomy" id="999931"/>
    <lineage>
        <taxon>Bacteria</taxon>
        <taxon>Bacillati</taxon>
        <taxon>Actinomycetota</taxon>
        <taxon>Actinomycetes</taxon>
        <taxon>Micrococcales</taxon>
        <taxon>Dermacoccaceae</taxon>
        <taxon>Barrientosiimonas</taxon>
    </lineage>
</organism>
<dbReference type="PANTHER" id="PTHR23514">
    <property type="entry name" value="BYPASS OF STOP CODON PROTEIN 6"/>
    <property type="match status" value="1"/>
</dbReference>
<feature type="transmembrane region" description="Helical" evidence="5">
    <location>
        <begin position="212"/>
        <end position="233"/>
    </location>
</feature>
<evidence type="ECO:0000256" key="5">
    <source>
        <dbReference type="SAM" id="Phobius"/>
    </source>
</evidence>